<feature type="region of interest" description="Disordered" evidence="1">
    <location>
        <begin position="41"/>
        <end position="66"/>
    </location>
</feature>
<dbReference type="InterPro" id="IPR004332">
    <property type="entry name" value="Transposase_MuDR"/>
</dbReference>
<gene>
    <name evidence="4" type="ORF">GH714_015649</name>
</gene>
<proteinExistence type="predicted"/>
<keyword evidence="5" id="KW-1185">Reference proteome</keyword>
<protein>
    <recommendedName>
        <fullName evidence="6">Transposase MuDR plant domain-containing protein</fullName>
    </recommendedName>
</protein>
<comment type="caution">
    <text evidence="4">The sequence shown here is derived from an EMBL/GenBank/DDBJ whole genome shotgun (WGS) entry which is preliminary data.</text>
</comment>
<sequence length="373" mass="43177">MMSLLMQYKRKVAFEKEDVDIGHGLGLEDVSGLQNESRKHGYISDYDDSEDDGFETPDNNDKNDIDIGRKKRKRNLVYNPLCNHANINFEVGMIFEGPQQFRDCITKYGIINGYDIQCRISDELRLEAKCFGNCPWSIYISKPRGERTYHVRSHNGNNSCFRSLANRLATSDWLAKEFLQRLMRSLDYRVADMMNDLREKYALTVNKWLCYRARTEALFFERPCIYLDGCFLKKGLGGTLLSAVSRDRNNQMFPMSWYLVEGENEESWKWFLQRLFEDVNIIDGLGLTVGLAKAIKELVPHTKHQNCAKHVYANWKKLHKERKGFGVFVSEANGSIYARMLGGTTVNIVHGQSQLQQLLEVYKLENNANHHSL</sequence>
<dbReference type="InterPro" id="IPR018289">
    <property type="entry name" value="MULE_transposase_dom"/>
</dbReference>
<evidence type="ECO:0000259" key="3">
    <source>
        <dbReference type="Pfam" id="PF10551"/>
    </source>
</evidence>
<reference evidence="4 5" key="1">
    <citation type="journal article" date="2020" name="Mol. Plant">
        <title>The Chromosome-Based Rubber Tree Genome Provides New Insights into Spurge Genome Evolution and Rubber Biosynthesis.</title>
        <authorList>
            <person name="Liu J."/>
            <person name="Shi C."/>
            <person name="Shi C.C."/>
            <person name="Li W."/>
            <person name="Zhang Q.J."/>
            <person name="Zhang Y."/>
            <person name="Li K."/>
            <person name="Lu H.F."/>
            <person name="Shi C."/>
            <person name="Zhu S.T."/>
            <person name="Xiao Z.Y."/>
            <person name="Nan H."/>
            <person name="Yue Y."/>
            <person name="Zhu X.G."/>
            <person name="Wu Y."/>
            <person name="Hong X.N."/>
            <person name="Fan G.Y."/>
            <person name="Tong Y."/>
            <person name="Zhang D."/>
            <person name="Mao C.L."/>
            <person name="Liu Y.L."/>
            <person name="Hao S.J."/>
            <person name="Liu W.Q."/>
            <person name="Lv M.Q."/>
            <person name="Zhang H.B."/>
            <person name="Liu Y."/>
            <person name="Hu-Tang G.R."/>
            <person name="Wang J.P."/>
            <person name="Wang J.H."/>
            <person name="Sun Y.H."/>
            <person name="Ni S.B."/>
            <person name="Chen W.B."/>
            <person name="Zhang X.C."/>
            <person name="Jiao Y.N."/>
            <person name="Eichler E.E."/>
            <person name="Li G.H."/>
            <person name="Liu X."/>
            <person name="Gao L.Z."/>
        </authorList>
    </citation>
    <scope>NUCLEOTIDE SEQUENCE [LARGE SCALE GENOMIC DNA]</scope>
    <source>
        <strain evidence="5">cv. GT1</strain>
        <tissue evidence="4">Leaf</tissue>
    </source>
</reference>
<organism evidence="4 5">
    <name type="scientific">Hevea brasiliensis</name>
    <name type="common">Para rubber tree</name>
    <name type="synonym">Siphonia brasiliensis</name>
    <dbReference type="NCBI Taxonomy" id="3981"/>
    <lineage>
        <taxon>Eukaryota</taxon>
        <taxon>Viridiplantae</taxon>
        <taxon>Streptophyta</taxon>
        <taxon>Embryophyta</taxon>
        <taxon>Tracheophyta</taxon>
        <taxon>Spermatophyta</taxon>
        <taxon>Magnoliopsida</taxon>
        <taxon>eudicotyledons</taxon>
        <taxon>Gunneridae</taxon>
        <taxon>Pentapetalae</taxon>
        <taxon>rosids</taxon>
        <taxon>fabids</taxon>
        <taxon>Malpighiales</taxon>
        <taxon>Euphorbiaceae</taxon>
        <taxon>Crotonoideae</taxon>
        <taxon>Micrandreae</taxon>
        <taxon>Hevea</taxon>
    </lineage>
</organism>
<dbReference type="Pfam" id="PF03108">
    <property type="entry name" value="DBD_Tnp_Mut"/>
    <property type="match status" value="1"/>
</dbReference>
<dbReference type="Proteomes" id="UP000467840">
    <property type="component" value="Chromosome 5"/>
</dbReference>
<dbReference type="PANTHER" id="PTHR31973:SF187">
    <property type="entry name" value="MUTATOR TRANSPOSASE MUDRA PROTEIN"/>
    <property type="match status" value="1"/>
</dbReference>
<dbReference type="EMBL" id="JAAGAX010000001">
    <property type="protein sequence ID" value="KAF2324611.1"/>
    <property type="molecule type" value="Genomic_DNA"/>
</dbReference>
<evidence type="ECO:0000313" key="5">
    <source>
        <dbReference type="Proteomes" id="UP000467840"/>
    </source>
</evidence>
<evidence type="ECO:0000256" key="1">
    <source>
        <dbReference type="SAM" id="MobiDB-lite"/>
    </source>
</evidence>
<name>A0A6A6NHI0_HEVBR</name>
<feature type="compositionally biased region" description="Acidic residues" evidence="1">
    <location>
        <begin position="45"/>
        <end position="55"/>
    </location>
</feature>
<evidence type="ECO:0000259" key="2">
    <source>
        <dbReference type="Pfam" id="PF03108"/>
    </source>
</evidence>
<dbReference type="AlphaFoldDB" id="A0A6A6NHI0"/>
<feature type="domain" description="MULE transposase" evidence="3">
    <location>
        <begin position="225"/>
        <end position="314"/>
    </location>
</feature>
<evidence type="ECO:0000313" key="4">
    <source>
        <dbReference type="EMBL" id="KAF2324611.1"/>
    </source>
</evidence>
<accession>A0A6A6NHI0</accession>
<evidence type="ECO:0008006" key="6">
    <source>
        <dbReference type="Google" id="ProtNLM"/>
    </source>
</evidence>
<feature type="domain" description="Transposase MuDR plant" evidence="2">
    <location>
        <begin position="86"/>
        <end position="149"/>
    </location>
</feature>
<dbReference type="Pfam" id="PF10551">
    <property type="entry name" value="MULE"/>
    <property type="match status" value="1"/>
</dbReference>
<dbReference type="PANTHER" id="PTHR31973">
    <property type="entry name" value="POLYPROTEIN, PUTATIVE-RELATED"/>
    <property type="match status" value="1"/>
</dbReference>